<dbReference type="Proteomes" id="UP000007875">
    <property type="component" value="Unassembled WGS sequence"/>
</dbReference>
<evidence type="ECO:0000313" key="1">
    <source>
        <dbReference type="Ensembl" id="ENSCSAVP00000012035.1"/>
    </source>
</evidence>
<keyword evidence="2" id="KW-1185">Reference proteome</keyword>
<organism evidence="1 2">
    <name type="scientific">Ciona savignyi</name>
    <name type="common">Pacific transparent sea squirt</name>
    <dbReference type="NCBI Taxonomy" id="51511"/>
    <lineage>
        <taxon>Eukaryota</taxon>
        <taxon>Metazoa</taxon>
        <taxon>Chordata</taxon>
        <taxon>Tunicata</taxon>
        <taxon>Ascidiacea</taxon>
        <taxon>Phlebobranchia</taxon>
        <taxon>Cionidae</taxon>
        <taxon>Ciona</taxon>
    </lineage>
</organism>
<dbReference type="InterPro" id="IPR029063">
    <property type="entry name" value="SAM-dependent_MTases_sf"/>
</dbReference>
<dbReference type="HOGENOM" id="CLU_2114355_0_0_1"/>
<dbReference type="AlphaFoldDB" id="H2Z373"/>
<evidence type="ECO:0000313" key="2">
    <source>
        <dbReference type="Proteomes" id="UP000007875"/>
    </source>
</evidence>
<reference evidence="2" key="1">
    <citation type="submission" date="2003-08" db="EMBL/GenBank/DDBJ databases">
        <authorList>
            <person name="Birren B."/>
            <person name="Nusbaum C."/>
            <person name="Abebe A."/>
            <person name="Abouelleil A."/>
            <person name="Adekoya E."/>
            <person name="Ait-zahra M."/>
            <person name="Allen N."/>
            <person name="Allen T."/>
            <person name="An P."/>
            <person name="Anderson M."/>
            <person name="Anderson S."/>
            <person name="Arachchi H."/>
            <person name="Armbruster J."/>
            <person name="Bachantsang P."/>
            <person name="Baldwin J."/>
            <person name="Barry A."/>
            <person name="Bayul T."/>
            <person name="Blitshsteyn B."/>
            <person name="Bloom T."/>
            <person name="Blye J."/>
            <person name="Boguslavskiy L."/>
            <person name="Borowsky M."/>
            <person name="Boukhgalter B."/>
            <person name="Brunache A."/>
            <person name="Butler J."/>
            <person name="Calixte N."/>
            <person name="Calvo S."/>
            <person name="Camarata J."/>
            <person name="Campo K."/>
            <person name="Chang J."/>
            <person name="Cheshatsang Y."/>
            <person name="Citroen M."/>
            <person name="Collymore A."/>
            <person name="Considine T."/>
            <person name="Cook A."/>
            <person name="Cooke P."/>
            <person name="Corum B."/>
            <person name="Cuomo C."/>
            <person name="David R."/>
            <person name="Dawoe T."/>
            <person name="Degray S."/>
            <person name="Dodge S."/>
            <person name="Dooley K."/>
            <person name="Dorje P."/>
            <person name="Dorjee K."/>
            <person name="Dorris L."/>
            <person name="Duffey N."/>
            <person name="Dupes A."/>
            <person name="Elkins T."/>
            <person name="Engels R."/>
            <person name="Erickson J."/>
            <person name="Farina A."/>
            <person name="Faro S."/>
            <person name="Ferreira P."/>
            <person name="Fischer H."/>
            <person name="Fitzgerald M."/>
            <person name="Foley K."/>
            <person name="Gage D."/>
            <person name="Galagan J."/>
            <person name="Gearin G."/>
            <person name="Gnerre S."/>
            <person name="Gnirke A."/>
            <person name="Goyette A."/>
            <person name="Graham J."/>
            <person name="Grandbois E."/>
            <person name="Gyaltsen K."/>
            <person name="Hafez N."/>
            <person name="Hagopian D."/>
            <person name="Hagos B."/>
            <person name="Hall J."/>
            <person name="Hatcher B."/>
            <person name="Heller A."/>
            <person name="Higgins H."/>
            <person name="Honan T."/>
            <person name="Horn A."/>
            <person name="Houde N."/>
            <person name="Hughes L."/>
            <person name="Hulme W."/>
            <person name="Husby E."/>
            <person name="Iliev I."/>
            <person name="Jaffe D."/>
            <person name="Jones C."/>
            <person name="Kamal M."/>
            <person name="Kamat A."/>
            <person name="Kamvysselis M."/>
            <person name="Karlsson E."/>
            <person name="Kells C."/>
            <person name="Kieu A."/>
            <person name="Kisner P."/>
            <person name="Kodira C."/>
            <person name="Kulbokas E."/>
            <person name="Labutti K."/>
            <person name="Lama D."/>
            <person name="Landers T."/>
            <person name="Leger J."/>
            <person name="Levine S."/>
            <person name="Lewis D."/>
            <person name="Lewis T."/>
            <person name="Lindblad-toh K."/>
            <person name="Liu X."/>
            <person name="Lokyitsang T."/>
            <person name="Lokyitsang Y."/>
            <person name="Lucien O."/>
            <person name="Lui A."/>
            <person name="Ma L.J."/>
            <person name="Mabbitt R."/>
            <person name="Macdonald J."/>
            <person name="Maclean C."/>
            <person name="Major J."/>
            <person name="Manning J."/>
            <person name="Marabella R."/>
            <person name="Maru K."/>
            <person name="Matthews C."/>
            <person name="Mauceli E."/>
            <person name="Mccarthy M."/>
            <person name="Mcdonough S."/>
            <person name="Mcghee T."/>
            <person name="Meldrim J."/>
            <person name="Meneus L."/>
            <person name="Mesirov J."/>
            <person name="Mihalev A."/>
            <person name="Mihova T."/>
            <person name="Mikkelsen T."/>
            <person name="Mlenga V."/>
            <person name="Moru K."/>
            <person name="Mozes J."/>
            <person name="Mulrain L."/>
            <person name="Munson G."/>
            <person name="Naylor J."/>
            <person name="Newes C."/>
            <person name="Nguyen C."/>
            <person name="Nguyen N."/>
            <person name="Nguyen T."/>
            <person name="Nicol R."/>
            <person name="Nielsen C."/>
            <person name="Nizzari M."/>
            <person name="Norbu C."/>
            <person name="Norbu N."/>
            <person name="O'donnell P."/>
            <person name="Okoawo O."/>
            <person name="O'leary S."/>
            <person name="Omotosho B."/>
            <person name="O'neill K."/>
            <person name="Osman S."/>
            <person name="Parker S."/>
            <person name="Perrin D."/>
            <person name="Phunkhang P."/>
            <person name="Piqani B."/>
            <person name="Purcell S."/>
            <person name="Rachupka T."/>
            <person name="Ramasamy U."/>
            <person name="Rameau R."/>
            <person name="Ray V."/>
            <person name="Raymond C."/>
            <person name="Retta R."/>
            <person name="Richardson S."/>
            <person name="Rise C."/>
            <person name="Rodriguez J."/>
            <person name="Rogers J."/>
            <person name="Rogov P."/>
            <person name="Rutman M."/>
            <person name="Schupbach R."/>
            <person name="Seaman C."/>
            <person name="Settipalli S."/>
            <person name="Sharpe T."/>
            <person name="Sheridan J."/>
            <person name="Sherpa N."/>
            <person name="Shi J."/>
            <person name="Smirnov S."/>
            <person name="Smith C."/>
            <person name="Sougnez C."/>
            <person name="Spencer B."/>
            <person name="Stalker J."/>
            <person name="Stange-thomann N."/>
            <person name="Stavropoulos S."/>
            <person name="Stetson K."/>
            <person name="Stone C."/>
            <person name="Stone S."/>
            <person name="Stubbs M."/>
            <person name="Talamas J."/>
            <person name="Tchuinga P."/>
            <person name="Tenzing P."/>
            <person name="Tesfaye S."/>
            <person name="Theodore J."/>
            <person name="Thoulutsang Y."/>
            <person name="Topham K."/>
            <person name="Towey S."/>
            <person name="Tsamla T."/>
            <person name="Tsomo N."/>
            <person name="Vallee D."/>
            <person name="Vassiliev H."/>
            <person name="Venkataraman V."/>
            <person name="Vinson J."/>
            <person name="Vo A."/>
            <person name="Wade C."/>
            <person name="Wang S."/>
            <person name="Wangchuk T."/>
            <person name="Wangdi T."/>
            <person name="Whittaker C."/>
            <person name="Wilkinson J."/>
            <person name="Wu Y."/>
            <person name="Wyman D."/>
            <person name="Yadav S."/>
            <person name="Yang S."/>
            <person name="Yang X."/>
            <person name="Yeager S."/>
            <person name="Yee E."/>
            <person name="Young G."/>
            <person name="Zainoun J."/>
            <person name="Zembeck L."/>
            <person name="Zimmer A."/>
            <person name="Zody M."/>
            <person name="Lander E."/>
        </authorList>
    </citation>
    <scope>NUCLEOTIDE SEQUENCE [LARGE SCALE GENOMIC DNA]</scope>
</reference>
<proteinExistence type="predicted"/>
<dbReference type="Ensembl" id="ENSCSAVT00000012175.1">
    <property type="protein sequence ID" value="ENSCSAVP00000012035.1"/>
    <property type="gene ID" value="ENSCSAVG00000007077.1"/>
</dbReference>
<protein>
    <recommendedName>
        <fullName evidence="3">Methyltransferase type 11 domain-containing protein</fullName>
    </recommendedName>
</protein>
<reference evidence="1" key="2">
    <citation type="submission" date="2025-08" db="UniProtKB">
        <authorList>
            <consortium name="Ensembl"/>
        </authorList>
    </citation>
    <scope>IDENTIFICATION</scope>
</reference>
<dbReference type="Gene3D" id="3.40.50.150">
    <property type="entry name" value="Vaccinia Virus protein VP39"/>
    <property type="match status" value="1"/>
</dbReference>
<name>H2Z373_CIOSA</name>
<reference evidence="1" key="3">
    <citation type="submission" date="2025-09" db="UniProtKB">
        <authorList>
            <consortium name="Ensembl"/>
        </authorList>
    </citation>
    <scope>IDENTIFICATION</scope>
</reference>
<evidence type="ECO:0008006" key="3">
    <source>
        <dbReference type="Google" id="ProtNLM"/>
    </source>
</evidence>
<dbReference type="InParanoid" id="H2Z373"/>
<accession>H2Z373</accession>
<sequence length="115" mass="12987">NLTQKIILPDTKLEIKDETYDAISCIGSFSPGQIRPIVLKELIRITKCGGLIILTSRDQKESNSFISELRSVMQSLEKAGQMKILKFNRELQGYKDLSESSEPPLYCCAYCLQVL</sequence>
<dbReference type="SUPFAM" id="SSF53335">
    <property type="entry name" value="S-adenosyl-L-methionine-dependent methyltransferases"/>
    <property type="match status" value="1"/>
</dbReference>